<dbReference type="AlphaFoldDB" id="A0A518GYM6"/>
<dbReference type="Gene3D" id="3.30.70.1900">
    <property type="match status" value="1"/>
</dbReference>
<name>A0A518GYM6_9BACT</name>
<dbReference type="Proteomes" id="UP000317835">
    <property type="component" value="Chromosome"/>
</dbReference>
<dbReference type="EMBL" id="CP036426">
    <property type="protein sequence ID" value="QDV33706.1"/>
    <property type="molecule type" value="Genomic_DNA"/>
</dbReference>
<evidence type="ECO:0000259" key="1">
    <source>
        <dbReference type="Pfam" id="PF10040"/>
    </source>
</evidence>
<proteinExistence type="predicted"/>
<dbReference type="KEGG" id="tpla:ElP_15830"/>
<evidence type="ECO:0000313" key="2">
    <source>
        <dbReference type="EMBL" id="QDV33706.1"/>
    </source>
</evidence>
<dbReference type="InterPro" id="IPR019267">
    <property type="entry name" value="CRISPR-assoc_Cas6_C"/>
</dbReference>
<dbReference type="RefSeq" id="WP_145268048.1">
    <property type="nucleotide sequence ID" value="NZ_CP036426.1"/>
</dbReference>
<evidence type="ECO:0000313" key="3">
    <source>
        <dbReference type="Proteomes" id="UP000317835"/>
    </source>
</evidence>
<protein>
    <recommendedName>
        <fullName evidence="1">CRISPR-associated protein Cas6 C-terminal domain-containing protein</fullName>
    </recommendedName>
</protein>
<sequence>MDLSSDTAVLRDLNVRAWRLHLATPGVLATVPLLRGVWGAALRDGSQGQYREVFEGGEAGVPRYLMRPAPHEAEPAPAVEFLIFGRSDPDAEAALWAAWDEAERRGLGPERRPFRITAAVPLAWDETPLGPARVQPGFALAPLPWPAGSIAAGSQIDIPAPLRLLRQGRLIDSPTPADLALAALRRISGLLGPAADPLWEQRSAWLEAARAVPHRTWRGRRLDLVRYSGSQHREVELRGVVGSLDLPDGPGPLAPLLAAAQWLHLGKGTVMGLGQVRILALDADEPHR</sequence>
<reference evidence="2 3" key="1">
    <citation type="submission" date="2019-02" db="EMBL/GenBank/DDBJ databases">
        <title>Deep-cultivation of Planctomycetes and their phenomic and genomic characterization uncovers novel biology.</title>
        <authorList>
            <person name="Wiegand S."/>
            <person name="Jogler M."/>
            <person name="Boedeker C."/>
            <person name="Pinto D."/>
            <person name="Vollmers J."/>
            <person name="Rivas-Marin E."/>
            <person name="Kohn T."/>
            <person name="Peeters S.H."/>
            <person name="Heuer A."/>
            <person name="Rast P."/>
            <person name="Oberbeckmann S."/>
            <person name="Bunk B."/>
            <person name="Jeske O."/>
            <person name="Meyerdierks A."/>
            <person name="Storesund J.E."/>
            <person name="Kallscheuer N."/>
            <person name="Luecker S."/>
            <person name="Lage O.M."/>
            <person name="Pohl T."/>
            <person name="Merkel B.J."/>
            <person name="Hornburger P."/>
            <person name="Mueller R.-W."/>
            <person name="Bruemmer F."/>
            <person name="Labrenz M."/>
            <person name="Spormann A.M."/>
            <person name="Op den Camp H."/>
            <person name="Overmann J."/>
            <person name="Amann R."/>
            <person name="Jetten M.S.M."/>
            <person name="Mascher T."/>
            <person name="Medema M.H."/>
            <person name="Devos D.P."/>
            <person name="Kaster A.-K."/>
            <person name="Ovreas L."/>
            <person name="Rohde M."/>
            <person name="Galperin M.Y."/>
            <person name="Jogler C."/>
        </authorList>
    </citation>
    <scope>NUCLEOTIDE SEQUENCE [LARGE SCALE GENOMIC DNA]</scope>
    <source>
        <strain evidence="2 3">ElP</strain>
    </source>
</reference>
<dbReference type="OrthoDB" id="9787241at2"/>
<dbReference type="Pfam" id="PF10040">
    <property type="entry name" value="CRISPR_Cas6"/>
    <property type="match status" value="1"/>
</dbReference>
<feature type="domain" description="CRISPR-associated protein Cas6 C-terminal" evidence="1">
    <location>
        <begin position="160"/>
        <end position="276"/>
    </location>
</feature>
<keyword evidence="3" id="KW-1185">Reference proteome</keyword>
<organism evidence="2 3">
    <name type="scientific">Tautonia plasticadhaerens</name>
    <dbReference type="NCBI Taxonomy" id="2527974"/>
    <lineage>
        <taxon>Bacteria</taxon>
        <taxon>Pseudomonadati</taxon>
        <taxon>Planctomycetota</taxon>
        <taxon>Planctomycetia</taxon>
        <taxon>Isosphaerales</taxon>
        <taxon>Isosphaeraceae</taxon>
        <taxon>Tautonia</taxon>
    </lineage>
</organism>
<accession>A0A518GYM6</accession>
<gene>
    <name evidence="2" type="ORF">ElP_15830</name>
</gene>